<evidence type="ECO:0000313" key="2">
    <source>
        <dbReference type="Proteomes" id="UP000807025"/>
    </source>
</evidence>
<dbReference type="AlphaFoldDB" id="A0A9P5ZY24"/>
<accession>A0A9P5ZY24</accession>
<reference evidence="1" key="1">
    <citation type="submission" date="2020-11" db="EMBL/GenBank/DDBJ databases">
        <authorList>
            <consortium name="DOE Joint Genome Institute"/>
            <person name="Ahrendt S."/>
            <person name="Riley R."/>
            <person name="Andreopoulos W."/>
            <person name="Labutti K."/>
            <person name="Pangilinan J."/>
            <person name="Ruiz-Duenas F.J."/>
            <person name="Barrasa J.M."/>
            <person name="Sanchez-Garcia M."/>
            <person name="Camarero S."/>
            <person name="Miyauchi S."/>
            <person name="Serrano A."/>
            <person name="Linde D."/>
            <person name="Babiker R."/>
            <person name="Drula E."/>
            <person name="Ayuso-Fernandez I."/>
            <person name="Pacheco R."/>
            <person name="Padilla G."/>
            <person name="Ferreira P."/>
            <person name="Barriuso J."/>
            <person name="Kellner H."/>
            <person name="Castanera R."/>
            <person name="Alfaro M."/>
            <person name="Ramirez L."/>
            <person name="Pisabarro A.G."/>
            <person name="Kuo A."/>
            <person name="Tritt A."/>
            <person name="Lipzen A."/>
            <person name="He G."/>
            <person name="Yan M."/>
            <person name="Ng V."/>
            <person name="Cullen D."/>
            <person name="Martin F."/>
            <person name="Rosso M.-N."/>
            <person name="Henrissat B."/>
            <person name="Hibbett D."/>
            <person name="Martinez A.T."/>
            <person name="Grigoriev I.V."/>
        </authorList>
    </citation>
    <scope>NUCLEOTIDE SEQUENCE</scope>
    <source>
        <strain evidence="1">ATCC 90797</strain>
    </source>
</reference>
<sequence>VYAIHQAACDFSVPNLMLQGHYHDHRSKEEAHAHECHLSEVEEGILMEWIVHLGHQGVPM</sequence>
<name>A0A9P5ZY24_PLEER</name>
<dbReference type="Proteomes" id="UP000807025">
    <property type="component" value="Unassembled WGS sequence"/>
</dbReference>
<protein>
    <submittedName>
        <fullName evidence="1">Uncharacterized protein</fullName>
    </submittedName>
</protein>
<proteinExistence type="predicted"/>
<feature type="non-terminal residue" evidence="1">
    <location>
        <position position="60"/>
    </location>
</feature>
<evidence type="ECO:0000313" key="1">
    <source>
        <dbReference type="EMBL" id="KAF9496572.1"/>
    </source>
</evidence>
<comment type="caution">
    <text evidence="1">The sequence shown here is derived from an EMBL/GenBank/DDBJ whole genome shotgun (WGS) entry which is preliminary data.</text>
</comment>
<keyword evidence="2" id="KW-1185">Reference proteome</keyword>
<gene>
    <name evidence="1" type="ORF">BDN71DRAFT_1362762</name>
</gene>
<dbReference type="EMBL" id="MU154551">
    <property type="protein sequence ID" value="KAF9496572.1"/>
    <property type="molecule type" value="Genomic_DNA"/>
</dbReference>
<dbReference type="OrthoDB" id="3265672at2759"/>
<organism evidence="1 2">
    <name type="scientific">Pleurotus eryngii</name>
    <name type="common">Boletus of the steppes</name>
    <dbReference type="NCBI Taxonomy" id="5323"/>
    <lineage>
        <taxon>Eukaryota</taxon>
        <taxon>Fungi</taxon>
        <taxon>Dikarya</taxon>
        <taxon>Basidiomycota</taxon>
        <taxon>Agaricomycotina</taxon>
        <taxon>Agaricomycetes</taxon>
        <taxon>Agaricomycetidae</taxon>
        <taxon>Agaricales</taxon>
        <taxon>Pleurotineae</taxon>
        <taxon>Pleurotaceae</taxon>
        <taxon>Pleurotus</taxon>
    </lineage>
</organism>
<feature type="non-terminal residue" evidence="1">
    <location>
        <position position="1"/>
    </location>
</feature>